<gene>
    <name evidence="2" type="ORF">D5R81_03555</name>
</gene>
<feature type="transmembrane region" description="Helical" evidence="1">
    <location>
        <begin position="434"/>
        <end position="458"/>
    </location>
</feature>
<name>A0A3A6UB93_9GAMM</name>
<feature type="transmembrane region" description="Helical" evidence="1">
    <location>
        <begin position="35"/>
        <end position="68"/>
    </location>
</feature>
<dbReference type="Proteomes" id="UP000273022">
    <property type="component" value="Unassembled WGS sequence"/>
</dbReference>
<feature type="transmembrane region" description="Helical" evidence="1">
    <location>
        <begin position="292"/>
        <end position="319"/>
    </location>
</feature>
<dbReference type="RefSeq" id="WP_121852280.1">
    <property type="nucleotide sequence ID" value="NZ_CP037952.1"/>
</dbReference>
<protein>
    <submittedName>
        <fullName evidence="2">Metal transporter</fullName>
    </submittedName>
</protein>
<feature type="transmembrane region" description="Helical" evidence="1">
    <location>
        <begin position="145"/>
        <end position="165"/>
    </location>
</feature>
<keyword evidence="1" id="KW-0472">Membrane</keyword>
<organism evidence="2 3">
    <name type="scientific">Parashewanella spongiae</name>
    <dbReference type="NCBI Taxonomy" id="342950"/>
    <lineage>
        <taxon>Bacteria</taxon>
        <taxon>Pseudomonadati</taxon>
        <taxon>Pseudomonadota</taxon>
        <taxon>Gammaproteobacteria</taxon>
        <taxon>Alteromonadales</taxon>
        <taxon>Shewanellaceae</taxon>
        <taxon>Parashewanella</taxon>
    </lineage>
</organism>
<sequence>MLYLIASLIALLIGPLCYRFLASGTGLQKGLDGFIFVALGGLVLIHILPELLEHGGWLSLVFIVIGLWGPTASERLFHRYSEVTHNITLVLGVLGLLLHTLTDGGALVLAGQPENSSLLALGIILHRLPVGIAIWWLLKPQVGTKWASVVIGFMMLLTAIGYFVGEQLLTQLSLDNTVYLQAFVTGSILHVVLHQPHVQHHEDKKGRYEYHAGIGSLLGIGLLLVLLGMENISHDHDKHSHLLTEFWRWALTLSPVLLLAFISTTIFYSLGLRTNTNNPKSAWLQKLVGPEAIVITGIILGIDFLTVYFICIGALYWFLIHRNVMPVMPHSTSTSLWQFSFQHAVDQSAPWIILSLVLANLIGHPALPLQSPFSQITFLAILFVILRFERLGAAIFAVSIAYNNWSPQAVIFVLLAATLLPSSQLKKLGRFNSLIVFVILIISLSLSSLFEFKIGALFVLPDSLNLVSSITLGLLFTSSLLRQGPRNFLQPLIIKKPHKHH</sequence>
<feature type="transmembrane region" description="Helical" evidence="1">
    <location>
        <begin position="249"/>
        <end position="271"/>
    </location>
</feature>
<proteinExistence type="predicted"/>
<dbReference type="OrthoDB" id="6397936at2"/>
<feature type="transmembrane region" description="Helical" evidence="1">
    <location>
        <begin position="464"/>
        <end position="481"/>
    </location>
</feature>
<dbReference type="EMBL" id="QYYH01000014">
    <property type="protein sequence ID" value="RJY18840.1"/>
    <property type="molecule type" value="Genomic_DNA"/>
</dbReference>
<comment type="caution">
    <text evidence="2">The sequence shown here is derived from an EMBL/GenBank/DDBJ whole genome shotgun (WGS) entry which is preliminary data.</text>
</comment>
<keyword evidence="1" id="KW-1133">Transmembrane helix</keyword>
<feature type="transmembrane region" description="Helical" evidence="1">
    <location>
        <begin position="89"/>
        <end position="111"/>
    </location>
</feature>
<keyword evidence="1" id="KW-0812">Transmembrane</keyword>
<reference evidence="2 3" key="1">
    <citation type="submission" date="2018-09" db="EMBL/GenBank/DDBJ databases">
        <title>Phylogeny of the Shewanellaceae, and recommendation for two new genera, Pseudoshewanella and Parashewanella.</title>
        <authorList>
            <person name="Wang G."/>
        </authorList>
    </citation>
    <scope>NUCLEOTIDE SEQUENCE [LARGE SCALE GENOMIC DNA]</scope>
    <source>
        <strain evidence="2 3">KCTC 22492</strain>
    </source>
</reference>
<dbReference type="AlphaFoldDB" id="A0A3A6UB93"/>
<evidence type="ECO:0000313" key="2">
    <source>
        <dbReference type="EMBL" id="RJY18840.1"/>
    </source>
</evidence>
<feature type="transmembrane region" description="Helical" evidence="1">
    <location>
        <begin position="117"/>
        <end position="138"/>
    </location>
</feature>
<evidence type="ECO:0000313" key="3">
    <source>
        <dbReference type="Proteomes" id="UP000273022"/>
    </source>
</evidence>
<keyword evidence="3" id="KW-1185">Reference proteome</keyword>
<feature type="transmembrane region" description="Helical" evidence="1">
    <location>
        <begin position="208"/>
        <end position="229"/>
    </location>
</feature>
<evidence type="ECO:0000256" key="1">
    <source>
        <dbReference type="SAM" id="Phobius"/>
    </source>
</evidence>
<accession>A0A3A6UB93</accession>